<keyword evidence="2" id="KW-0813">Transport</keyword>
<dbReference type="GO" id="GO:0055052">
    <property type="term" value="C:ATP-binding cassette (ABC) transporter complex, substrate-binding subunit-containing"/>
    <property type="evidence" value="ECO:0007669"/>
    <property type="project" value="TreeGrafter"/>
</dbReference>
<dbReference type="PROSITE" id="PS51257">
    <property type="entry name" value="PROKAR_LIPOPROTEIN"/>
    <property type="match status" value="1"/>
</dbReference>
<dbReference type="AlphaFoldDB" id="A0A9D1J8R8"/>
<comment type="caution">
    <text evidence="4">The sequence shown here is derived from an EMBL/GenBank/DDBJ whole genome shotgun (WGS) entry which is preliminary data.</text>
</comment>
<dbReference type="GO" id="GO:0042956">
    <property type="term" value="P:maltodextrin transmembrane transport"/>
    <property type="evidence" value="ECO:0007669"/>
    <property type="project" value="TreeGrafter"/>
</dbReference>
<reference evidence="4" key="2">
    <citation type="journal article" date="2021" name="PeerJ">
        <title>Extensive microbial diversity within the chicken gut microbiome revealed by metagenomics and culture.</title>
        <authorList>
            <person name="Gilroy R."/>
            <person name="Ravi A."/>
            <person name="Getino M."/>
            <person name="Pursley I."/>
            <person name="Horton D.L."/>
            <person name="Alikhan N.F."/>
            <person name="Baker D."/>
            <person name="Gharbi K."/>
            <person name="Hall N."/>
            <person name="Watson M."/>
            <person name="Adriaenssens E.M."/>
            <person name="Foster-Nyarko E."/>
            <person name="Jarju S."/>
            <person name="Secka A."/>
            <person name="Antonio M."/>
            <person name="Oren A."/>
            <person name="Chaudhuri R.R."/>
            <person name="La Ragione R."/>
            <person name="Hildebrand F."/>
            <person name="Pallen M.J."/>
        </authorList>
    </citation>
    <scope>NUCLEOTIDE SEQUENCE</scope>
    <source>
        <strain evidence="4">CHK121-14286</strain>
    </source>
</reference>
<evidence type="ECO:0000256" key="3">
    <source>
        <dbReference type="ARBA" id="ARBA00022729"/>
    </source>
</evidence>
<organism evidence="4 5">
    <name type="scientific">Candidatus Fimimonas gallinarum</name>
    <dbReference type="NCBI Taxonomy" id="2840821"/>
    <lineage>
        <taxon>Bacteria</taxon>
        <taxon>Pseudomonadati</taxon>
        <taxon>Myxococcota</taxon>
        <taxon>Myxococcia</taxon>
        <taxon>Myxococcales</taxon>
        <taxon>Cystobacterineae</taxon>
        <taxon>Myxococcaceae</taxon>
        <taxon>Myxococcaceae incertae sedis</taxon>
        <taxon>Candidatus Fimimonas</taxon>
    </lineage>
</organism>
<sequence length="462" mass="50002">MKKLIAAALTLVLLIACVFTLVACSETELVIWVGEESATYYASVMEQYVADYAEKNGKEFPYKVVVKGVDASTAAEAILKDAQAGPAIFTIPHDNLGKLIGTNPVIAALTSQSLLAQIEADNPDGYKKVVKNTIGGTEYTFAAPYIGQSLVLFYDKSKITDTEVETWEGIMAAAKRAGSDVKATTVMGNDSYNLSFLMLARNAETNTTSVKIYEGSTLSEMLENSYCTGDDTMASFKWGQRFFNDPNGGALSGSTTFDALMKDGKVLSLIGGAWKYDSVKAALGDNLGIAQLPTYTITAEDAYGTCEEGTVMKSGTFADCKVLCINGMNKIVTGGDKQLCEDIVEYLTSKEIQEGSFEECNNLPAYKNAAAEFEAMQADTNEALLAKKQVEMAEWGIPQPFGYDSFLNLYFYQKGADTYTQDILLMRDSANNNATAYDTDEKLLAGLTIIQNIWKTGKASGN</sequence>
<evidence type="ECO:0000313" key="4">
    <source>
        <dbReference type="EMBL" id="HIR66202.1"/>
    </source>
</evidence>
<dbReference type="Gene3D" id="3.40.190.10">
    <property type="entry name" value="Periplasmic binding protein-like II"/>
    <property type="match status" value="2"/>
</dbReference>
<dbReference type="InterPro" id="IPR006059">
    <property type="entry name" value="SBP"/>
</dbReference>
<accession>A0A9D1J8R8</accession>
<dbReference type="PANTHER" id="PTHR30061">
    <property type="entry name" value="MALTOSE-BINDING PERIPLASMIC PROTEIN"/>
    <property type="match status" value="1"/>
</dbReference>
<comment type="similarity">
    <text evidence="1">Belongs to the bacterial solute-binding protein 1 family.</text>
</comment>
<dbReference type="EMBL" id="DVHL01000040">
    <property type="protein sequence ID" value="HIR66202.1"/>
    <property type="molecule type" value="Genomic_DNA"/>
</dbReference>
<dbReference type="GO" id="GO:1901982">
    <property type="term" value="F:maltose binding"/>
    <property type="evidence" value="ECO:0007669"/>
    <property type="project" value="TreeGrafter"/>
</dbReference>
<protein>
    <submittedName>
        <fullName evidence="4">Extracellular solute-binding protein</fullName>
    </submittedName>
</protein>
<dbReference type="Pfam" id="PF13416">
    <property type="entry name" value="SBP_bac_8"/>
    <property type="match status" value="1"/>
</dbReference>
<evidence type="ECO:0000256" key="1">
    <source>
        <dbReference type="ARBA" id="ARBA00008520"/>
    </source>
</evidence>
<name>A0A9D1J8R8_9BACT</name>
<dbReference type="PANTHER" id="PTHR30061:SF50">
    <property type="entry name" value="MALTOSE_MALTODEXTRIN-BINDING PERIPLASMIC PROTEIN"/>
    <property type="match status" value="1"/>
</dbReference>
<keyword evidence="3" id="KW-0732">Signal</keyword>
<dbReference type="SUPFAM" id="SSF53850">
    <property type="entry name" value="Periplasmic binding protein-like II"/>
    <property type="match status" value="1"/>
</dbReference>
<proteinExistence type="inferred from homology"/>
<evidence type="ECO:0000256" key="2">
    <source>
        <dbReference type="ARBA" id="ARBA00022448"/>
    </source>
</evidence>
<reference evidence="4" key="1">
    <citation type="submission" date="2020-10" db="EMBL/GenBank/DDBJ databases">
        <authorList>
            <person name="Gilroy R."/>
        </authorList>
    </citation>
    <scope>NUCLEOTIDE SEQUENCE</scope>
    <source>
        <strain evidence="4">CHK121-14286</strain>
    </source>
</reference>
<dbReference type="GO" id="GO:0015768">
    <property type="term" value="P:maltose transport"/>
    <property type="evidence" value="ECO:0007669"/>
    <property type="project" value="TreeGrafter"/>
</dbReference>
<gene>
    <name evidence="4" type="ORF">IAC95_04930</name>
</gene>
<evidence type="ECO:0000313" key="5">
    <source>
        <dbReference type="Proteomes" id="UP000824200"/>
    </source>
</evidence>
<dbReference type="Proteomes" id="UP000824200">
    <property type="component" value="Unassembled WGS sequence"/>
</dbReference>